<dbReference type="Proteomes" id="UP001236303">
    <property type="component" value="Unassembled WGS sequence"/>
</dbReference>
<dbReference type="InterPro" id="IPR052924">
    <property type="entry name" value="OsmC/Ohr_hydroprdx_reductase"/>
</dbReference>
<proteinExistence type="predicted"/>
<organism evidence="1 2">
    <name type="scientific">Neisseria subflava</name>
    <dbReference type="NCBI Taxonomy" id="28449"/>
    <lineage>
        <taxon>Bacteria</taxon>
        <taxon>Pseudomonadati</taxon>
        <taxon>Pseudomonadota</taxon>
        <taxon>Betaproteobacteria</taxon>
        <taxon>Neisseriales</taxon>
        <taxon>Neisseriaceae</taxon>
        <taxon>Neisseria</taxon>
    </lineage>
</organism>
<sequence>MINGLDIERFRTTMAAVENDHAKGKAVLRADSRWVSGTKNEISVRRFPAFTTDEPKNMGGENAAPNPVEYLISAAAGCCSIGFELQAALAGVKLEQFEISASGGIDMAKLFGMEDGYGGLDNLVLTIKVKADADLPTLQNFADRSAATSPVLNSLKARAKVVVEKI</sequence>
<protein>
    <submittedName>
        <fullName evidence="1">OsmC family protein</fullName>
        <ecNumber evidence="1">1.11.1.-</ecNumber>
    </submittedName>
</protein>
<dbReference type="PANTHER" id="PTHR35368">
    <property type="entry name" value="HYDROPEROXIDE REDUCTASE"/>
    <property type="match status" value="1"/>
</dbReference>
<dbReference type="Gene3D" id="3.30.300.20">
    <property type="match status" value="1"/>
</dbReference>
<dbReference type="Pfam" id="PF02566">
    <property type="entry name" value="OsmC"/>
    <property type="match status" value="1"/>
</dbReference>
<dbReference type="EC" id="1.11.1.-" evidence="1"/>
<dbReference type="AlphaFoldDB" id="A0AAW6Y4Y1"/>
<comment type="caution">
    <text evidence="1">The sequence shown here is derived from an EMBL/GenBank/DDBJ whole genome shotgun (WGS) entry which is preliminary data.</text>
</comment>
<dbReference type="EMBL" id="JASOPA010000001">
    <property type="protein sequence ID" value="MDK7241854.1"/>
    <property type="molecule type" value="Genomic_DNA"/>
</dbReference>
<evidence type="ECO:0000313" key="2">
    <source>
        <dbReference type="Proteomes" id="UP001236303"/>
    </source>
</evidence>
<dbReference type="InterPro" id="IPR003718">
    <property type="entry name" value="OsmC/Ohr_fam"/>
</dbReference>
<dbReference type="RefSeq" id="WP_224783358.1">
    <property type="nucleotide sequence ID" value="NZ_CAUJRF010000001.1"/>
</dbReference>
<dbReference type="InterPro" id="IPR015946">
    <property type="entry name" value="KH_dom-like_a/b"/>
</dbReference>
<dbReference type="PANTHER" id="PTHR35368:SF1">
    <property type="entry name" value="HYDROPEROXIDE REDUCTASE"/>
    <property type="match status" value="1"/>
</dbReference>
<dbReference type="GO" id="GO:0004601">
    <property type="term" value="F:peroxidase activity"/>
    <property type="evidence" value="ECO:0007669"/>
    <property type="project" value="UniProtKB-KW"/>
</dbReference>
<dbReference type="InterPro" id="IPR036102">
    <property type="entry name" value="OsmC/Ohrsf"/>
</dbReference>
<reference evidence="1" key="1">
    <citation type="submission" date="2023-05" db="EMBL/GenBank/DDBJ databases">
        <title>Cataloging the Phylogenetic Diversity of Human Bladder Bacteria.</title>
        <authorList>
            <person name="Du J."/>
        </authorList>
    </citation>
    <scope>NUCLEOTIDE SEQUENCE</scope>
    <source>
        <strain evidence="1">UMB1050</strain>
    </source>
</reference>
<accession>A0AAW6Y4Y1</accession>
<evidence type="ECO:0000313" key="1">
    <source>
        <dbReference type="EMBL" id="MDK7241854.1"/>
    </source>
</evidence>
<keyword evidence="1" id="KW-0575">Peroxidase</keyword>
<gene>
    <name evidence="1" type="ORF">QP451_02185</name>
</gene>
<keyword evidence="1" id="KW-0560">Oxidoreductase</keyword>
<name>A0AAW6Y4Y1_NEISU</name>
<dbReference type="SUPFAM" id="SSF82784">
    <property type="entry name" value="OsmC-like"/>
    <property type="match status" value="1"/>
</dbReference>